<dbReference type="PANTHER" id="PTHR37938:SF1">
    <property type="entry name" value="BLL0215 PROTEIN"/>
    <property type="match status" value="1"/>
</dbReference>
<name>A0A1H2M382_9ACTN</name>
<dbReference type="PANTHER" id="PTHR37938">
    <property type="entry name" value="BLL0215 PROTEIN"/>
    <property type="match status" value="1"/>
</dbReference>
<dbReference type="Proteomes" id="UP000182977">
    <property type="component" value="Chromosome I"/>
</dbReference>
<evidence type="ECO:0000313" key="3">
    <source>
        <dbReference type="EMBL" id="SDU87341.1"/>
    </source>
</evidence>
<dbReference type="RefSeq" id="WP_046769512.1">
    <property type="nucleotide sequence ID" value="NZ_KQ061234.1"/>
</dbReference>
<keyword evidence="1" id="KW-1133">Transmembrane helix</keyword>
<feature type="domain" description="YdbS-like PH" evidence="2">
    <location>
        <begin position="79"/>
        <end position="152"/>
    </location>
</feature>
<proteinExistence type="predicted"/>
<keyword evidence="1" id="KW-0812">Transmembrane</keyword>
<evidence type="ECO:0000259" key="2">
    <source>
        <dbReference type="Pfam" id="PF03703"/>
    </source>
</evidence>
<keyword evidence="4" id="KW-1185">Reference proteome</keyword>
<dbReference type="InterPro" id="IPR005182">
    <property type="entry name" value="YdbS-like_PH"/>
</dbReference>
<feature type="transmembrane region" description="Helical" evidence="1">
    <location>
        <begin position="58"/>
        <end position="80"/>
    </location>
</feature>
<feature type="transmembrane region" description="Helical" evidence="1">
    <location>
        <begin position="25"/>
        <end position="46"/>
    </location>
</feature>
<evidence type="ECO:0000313" key="4">
    <source>
        <dbReference type="Proteomes" id="UP000182977"/>
    </source>
</evidence>
<dbReference type="STRING" id="419479.SAMN04488563_6982"/>
<accession>A0A1H2M382</accession>
<reference evidence="4" key="1">
    <citation type="submission" date="2016-10" db="EMBL/GenBank/DDBJ databases">
        <authorList>
            <person name="Varghese N."/>
            <person name="Submissions S."/>
        </authorList>
    </citation>
    <scope>NUCLEOTIDE SEQUENCE [LARGE SCALE GENOMIC DNA]</scope>
    <source>
        <strain evidence="4">DSM 45079</strain>
    </source>
</reference>
<dbReference type="OrthoDB" id="4350422at2"/>
<dbReference type="EMBL" id="LT629791">
    <property type="protein sequence ID" value="SDU87341.1"/>
    <property type="molecule type" value="Genomic_DNA"/>
</dbReference>
<evidence type="ECO:0000256" key="1">
    <source>
        <dbReference type="SAM" id="Phobius"/>
    </source>
</evidence>
<protein>
    <submittedName>
        <fullName evidence="3">PH domain-containing protein</fullName>
    </submittedName>
</protein>
<keyword evidence="1" id="KW-0472">Membrane</keyword>
<dbReference type="Pfam" id="PF03703">
    <property type="entry name" value="bPH_2"/>
    <property type="match status" value="1"/>
</dbReference>
<sequence length="169" mass="18792">MGFSDKQLSDDEQVIYHLHTHVKALIVPVLVLLVLAAGVGFGLGALPDDELVGTVGRWAIVIVAIVAVGVWVIWPFLTWLTTTYTITSERLITRQGVITRTGRDIPHTVINDVAYEMQLTDRILRCGTLVVSAASEQGQVRLHDVPRVHQVQLRLSELVREAHDLDERT</sequence>
<organism evidence="3 4">
    <name type="scientific">Jiangella alkaliphila</name>
    <dbReference type="NCBI Taxonomy" id="419479"/>
    <lineage>
        <taxon>Bacteria</taxon>
        <taxon>Bacillati</taxon>
        <taxon>Actinomycetota</taxon>
        <taxon>Actinomycetes</taxon>
        <taxon>Jiangellales</taxon>
        <taxon>Jiangellaceae</taxon>
        <taxon>Jiangella</taxon>
    </lineage>
</organism>
<dbReference type="AlphaFoldDB" id="A0A1H2M382"/>
<gene>
    <name evidence="3" type="ORF">SAMN04488563_6982</name>
</gene>